<evidence type="ECO:0000313" key="11">
    <source>
        <dbReference type="EMBL" id="KXA64456.1"/>
    </source>
</evidence>
<feature type="binding site" evidence="8">
    <location>
        <position position="101"/>
    </location>
    <ligand>
        <name>phosphate</name>
        <dbReference type="ChEBI" id="CHEBI:43474"/>
        <note>substrate</note>
    </ligand>
</feature>
<dbReference type="GO" id="GO:0008033">
    <property type="term" value="P:tRNA processing"/>
    <property type="evidence" value="ECO:0007669"/>
    <property type="project" value="UniProtKB-UniRule"/>
</dbReference>
<feature type="domain" description="Exoribonuclease phosphorolytic" evidence="10">
    <location>
        <begin position="171"/>
        <end position="236"/>
    </location>
</feature>
<dbReference type="InterPro" id="IPR002381">
    <property type="entry name" value="RNase_PH_bac-type"/>
</dbReference>
<dbReference type="PANTHER" id="PTHR11953:SF0">
    <property type="entry name" value="EXOSOME COMPLEX COMPONENT RRP41"/>
    <property type="match status" value="1"/>
</dbReference>
<dbReference type="GO" id="GO:0009022">
    <property type="term" value="F:tRNA nucleotidyltransferase activity"/>
    <property type="evidence" value="ECO:0007669"/>
    <property type="project" value="UniProtKB-UniRule"/>
</dbReference>
<protein>
    <recommendedName>
        <fullName evidence="8">Ribonuclease PH</fullName>
        <shortName evidence="8">RNase PH</shortName>
        <ecNumber evidence="8">2.7.7.56</ecNumber>
    </recommendedName>
    <alternativeName>
        <fullName evidence="8">tRNA nucleotidyltransferase</fullName>
    </alternativeName>
</protein>
<feature type="binding site" evidence="8">
    <location>
        <begin position="139"/>
        <end position="141"/>
    </location>
    <ligand>
        <name>phosphate</name>
        <dbReference type="ChEBI" id="CHEBI:43474"/>
        <note>substrate</note>
    </ligand>
</feature>
<dbReference type="GO" id="GO:0000175">
    <property type="term" value="F:3'-5'-RNA exonuclease activity"/>
    <property type="evidence" value="ECO:0007669"/>
    <property type="project" value="UniProtKB-UniRule"/>
</dbReference>
<comment type="similarity">
    <text evidence="1 8">Belongs to the RNase PH family.</text>
</comment>
<dbReference type="GO" id="GO:0000049">
    <property type="term" value="F:tRNA binding"/>
    <property type="evidence" value="ECO:0007669"/>
    <property type="project" value="UniProtKB-UniRule"/>
</dbReference>
<name>A0A133S4U0_9FIRM</name>
<dbReference type="InterPro" id="IPR001247">
    <property type="entry name" value="ExoRNase_PH_dom1"/>
</dbReference>
<dbReference type="InterPro" id="IPR018336">
    <property type="entry name" value="RNase_PH_CS"/>
</dbReference>
<dbReference type="EMBL" id="LRQT01000024">
    <property type="protein sequence ID" value="KXA64456.1"/>
    <property type="molecule type" value="Genomic_DNA"/>
</dbReference>
<dbReference type="GO" id="GO:0031125">
    <property type="term" value="P:rRNA 3'-end processing"/>
    <property type="evidence" value="ECO:0007669"/>
    <property type="project" value="UniProtKB-ARBA"/>
</dbReference>
<evidence type="ECO:0000259" key="10">
    <source>
        <dbReference type="Pfam" id="PF03725"/>
    </source>
</evidence>
<dbReference type="NCBIfam" id="TIGR01966">
    <property type="entry name" value="RNasePH"/>
    <property type="match status" value="1"/>
</dbReference>
<keyword evidence="6 8" id="KW-0548">Nucleotidyltransferase</keyword>
<evidence type="ECO:0000256" key="2">
    <source>
        <dbReference type="ARBA" id="ARBA00022552"/>
    </source>
</evidence>
<dbReference type="InterPro" id="IPR027408">
    <property type="entry name" value="PNPase/RNase_PH_dom_sf"/>
</dbReference>
<dbReference type="HAMAP" id="MF_00564">
    <property type="entry name" value="RNase_PH"/>
    <property type="match status" value="1"/>
</dbReference>
<dbReference type="AlphaFoldDB" id="A0A133S4U0"/>
<dbReference type="GO" id="GO:0016075">
    <property type="term" value="P:rRNA catabolic process"/>
    <property type="evidence" value="ECO:0007669"/>
    <property type="project" value="UniProtKB-UniRule"/>
</dbReference>
<evidence type="ECO:0000256" key="1">
    <source>
        <dbReference type="ARBA" id="ARBA00006678"/>
    </source>
</evidence>
<dbReference type="InterPro" id="IPR015847">
    <property type="entry name" value="ExoRNase_PH_dom2"/>
</dbReference>
<keyword evidence="2 8" id="KW-0698">rRNA processing</keyword>
<dbReference type="Pfam" id="PF03725">
    <property type="entry name" value="RNase_PH_C"/>
    <property type="match status" value="1"/>
</dbReference>
<dbReference type="PATRIC" id="fig|39777.7.peg.911"/>
<evidence type="ECO:0000256" key="4">
    <source>
        <dbReference type="ARBA" id="ARBA00022679"/>
    </source>
</evidence>
<dbReference type="PANTHER" id="PTHR11953">
    <property type="entry name" value="EXOSOME COMPLEX COMPONENT"/>
    <property type="match status" value="1"/>
</dbReference>
<evidence type="ECO:0000256" key="3">
    <source>
        <dbReference type="ARBA" id="ARBA00022555"/>
    </source>
</evidence>
<accession>A0A133S4U0</accession>
<dbReference type="InterPro" id="IPR036345">
    <property type="entry name" value="ExoRNase_PH_dom2_sf"/>
</dbReference>
<comment type="function">
    <text evidence="8">Phosphorolytic 3'-5' exoribonuclease that plays an important role in tRNA 3'-end maturation. Removes nucleotide residues following the 3'-CCA terminus of tRNAs; can also add nucleotides to the ends of RNA molecules by using nucleoside diphosphates as substrates, but this may not be physiologically important. Probably plays a role in initiation of 16S rRNA degradation (leading to ribosome degradation) during starvation.</text>
</comment>
<dbReference type="InterPro" id="IPR050080">
    <property type="entry name" value="RNase_PH"/>
</dbReference>
<evidence type="ECO:0000313" key="12">
    <source>
        <dbReference type="Proteomes" id="UP000070226"/>
    </source>
</evidence>
<feature type="domain" description="Exoribonuclease phosphorolytic" evidence="9">
    <location>
        <begin position="25"/>
        <end position="155"/>
    </location>
</feature>
<dbReference type="Pfam" id="PF01138">
    <property type="entry name" value="RNase_PH"/>
    <property type="match status" value="1"/>
</dbReference>
<evidence type="ECO:0000256" key="8">
    <source>
        <dbReference type="HAMAP-Rule" id="MF_00564"/>
    </source>
</evidence>
<dbReference type="InterPro" id="IPR020568">
    <property type="entry name" value="Ribosomal_Su5_D2-typ_SF"/>
</dbReference>
<dbReference type="Gene3D" id="3.30.230.70">
    <property type="entry name" value="GHMP Kinase, N-terminal domain"/>
    <property type="match status" value="1"/>
</dbReference>
<dbReference type="CDD" id="cd11362">
    <property type="entry name" value="RNase_PH_bact"/>
    <property type="match status" value="1"/>
</dbReference>
<dbReference type="PROSITE" id="PS01277">
    <property type="entry name" value="RIBONUCLEASE_PH"/>
    <property type="match status" value="1"/>
</dbReference>
<keyword evidence="4 8" id="KW-0808">Transferase</keyword>
<dbReference type="SUPFAM" id="SSF55666">
    <property type="entry name" value="Ribonuclease PH domain 2-like"/>
    <property type="match status" value="1"/>
</dbReference>
<sequence>MNNSAWYTRHKGGVVMRSDNRTVGQLRPIKITRHFTEYAEGSVLIECGKTKVICTATIEENVPRWLKGSGQGWVTAEYSLLPRSTKTRVSREAARGKQTGRTVEIQRLIGRALRAVVDLKALGERSITVDCDVIQADGGTRTASITGAFVALVDAIDYTFGGFGKFPITDFCAAISVGIGPEGPITDLCYEEDSAAVVDMNVVRTGAGNLIEVQGTGEHGTFSREELNQLLDLAESATDELMAVQRNVLGSVADKIGKVYPDAPAQTAEGEQ</sequence>
<reference evidence="11 12" key="1">
    <citation type="submission" date="2016-01" db="EMBL/GenBank/DDBJ databases">
        <authorList>
            <person name="Oliw E.H."/>
        </authorList>
    </citation>
    <scope>NUCLEOTIDE SEQUENCE [LARGE SCALE GENOMIC DNA]</scope>
    <source>
        <strain evidence="11 12">CMW7756B</strain>
    </source>
</reference>
<dbReference type="SUPFAM" id="SSF54211">
    <property type="entry name" value="Ribosomal protein S5 domain 2-like"/>
    <property type="match status" value="1"/>
</dbReference>
<dbReference type="Proteomes" id="UP000070226">
    <property type="component" value="Unassembled WGS sequence"/>
</dbReference>
<gene>
    <name evidence="8" type="primary">rph</name>
    <name evidence="11" type="ORF">HMPREF3233_00937</name>
</gene>
<proteinExistence type="inferred from homology"/>
<evidence type="ECO:0000259" key="9">
    <source>
        <dbReference type="Pfam" id="PF01138"/>
    </source>
</evidence>
<evidence type="ECO:0000256" key="5">
    <source>
        <dbReference type="ARBA" id="ARBA00022694"/>
    </source>
</evidence>
<dbReference type="FunFam" id="3.30.230.70:FF:000003">
    <property type="entry name" value="Ribonuclease PH"/>
    <property type="match status" value="1"/>
</dbReference>
<evidence type="ECO:0000256" key="6">
    <source>
        <dbReference type="ARBA" id="ARBA00022695"/>
    </source>
</evidence>
<evidence type="ECO:0000256" key="7">
    <source>
        <dbReference type="ARBA" id="ARBA00022884"/>
    </source>
</evidence>
<dbReference type="STRING" id="39777.B7L28_02300"/>
<keyword evidence="3 8" id="KW-0820">tRNA-binding</keyword>
<comment type="subunit">
    <text evidence="8">Homohexameric ring arranged as a trimer of dimers.</text>
</comment>
<keyword evidence="5 8" id="KW-0819">tRNA processing</keyword>
<organism evidence="11">
    <name type="scientific">Veillonella atypica</name>
    <dbReference type="NCBI Taxonomy" id="39777"/>
    <lineage>
        <taxon>Bacteria</taxon>
        <taxon>Bacillati</taxon>
        <taxon>Bacillota</taxon>
        <taxon>Negativicutes</taxon>
        <taxon>Veillonellales</taxon>
        <taxon>Veillonellaceae</taxon>
        <taxon>Veillonella</taxon>
    </lineage>
</organism>
<comment type="caution">
    <text evidence="11">The sequence shown here is derived from an EMBL/GenBank/DDBJ whole genome shotgun (WGS) entry which is preliminary data.</text>
</comment>
<keyword evidence="7" id="KW-0694">RNA-binding</keyword>
<dbReference type="EC" id="2.7.7.56" evidence="8"/>
<comment type="catalytic activity">
    <reaction evidence="8">
        <text>tRNA(n+1) + phosphate = tRNA(n) + a ribonucleoside 5'-diphosphate</text>
        <dbReference type="Rhea" id="RHEA:10628"/>
        <dbReference type="Rhea" id="RHEA-COMP:17343"/>
        <dbReference type="Rhea" id="RHEA-COMP:17344"/>
        <dbReference type="ChEBI" id="CHEBI:43474"/>
        <dbReference type="ChEBI" id="CHEBI:57930"/>
        <dbReference type="ChEBI" id="CHEBI:173114"/>
        <dbReference type="EC" id="2.7.7.56"/>
    </reaction>
</comment>